<protein>
    <recommendedName>
        <fullName evidence="2">Lipoprotein</fullName>
    </recommendedName>
</protein>
<dbReference type="PROSITE" id="PS51257">
    <property type="entry name" value="PROKAR_LIPOPROTEIN"/>
    <property type="match status" value="1"/>
</dbReference>
<evidence type="ECO:0008006" key="2">
    <source>
        <dbReference type="Google" id="ProtNLM"/>
    </source>
</evidence>
<dbReference type="EMBL" id="LAZR01039046">
    <property type="protein sequence ID" value="KKL17976.1"/>
    <property type="molecule type" value="Genomic_DNA"/>
</dbReference>
<sequence>MKFKIYMVLLLVVAFTAMGCSLKGPTAKIVERAIEAKVMPKKSLPTKIIHTVVVKPILGFAKADAETAIKWVDKRIAGGLLSPDLELEAKLCPQAVIALSELRDDLMNPSEIEGTKGFVYFGTLKKYGGDPTSNARQLLKTLVSDCVELLPDDSAMLRFLSR</sequence>
<gene>
    <name evidence="1" type="ORF">LCGC14_2480150</name>
</gene>
<reference evidence="1" key="1">
    <citation type="journal article" date="2015" name="Nature">
        <title>Complex archaea that bridge the gap between prokaryotes and eukaryotes.</title>
        <authorList>
            <person name="Spang A."/>
            <person name="Saw J.H."/>
            <person name="Jorgensen S.L."/>
            <person name="Zaremba-Niedzwiedzka K."/>
            <person name="Martijn J."/>
            <person name="Lind A.E."/>
            <person name="van Eijk R."/>
            <person name="Schleper C."/>
            <person name="Guy L."/>
            <person name="Ettema T.J."/>
        </authorList>
    </citation>
    <scope>NUCLEOTIDE SEQUENCE</scope>
</reference>
<name>A0A0F9DJW4_9ZZZZ</name>
<dbReference type="AlphaFoldDB" id="A0A0F9DJW4"/>
<accession>A0A0F9DJW4</accession>
<comment type="caution">
    <text evidence="1">The sequence shown here is derived from an EMBL/GenBank/DDBJ whole genome shotgun (WGS) entry which is preliminary data.</text>
</comment>
<evidence type="ECO:0000313" key="1">
    <source>
        <dbReference type="EMBL" id="KKL17976.1"/>
    </source>
</evidence>
<organism evidence="1">
    <name type="scientific">marine sediment metagenome</name>
    <dbReference type="NCBI Taxonomy" id="412755"/>
    <lineage>
        <taxon>unclassified sequences</taxon>
        <taxon>metagenomes</taxon>
        <taxon>ecological metagenomes</taxon>
    </lineage>
</organism>
<proteinExistence type="predicted"/>